<proteinExistence type="predicted"/>
<evidence type="ECO:0000313" key="2">
    <source>
        <dbReference type="Proteomes" id="UP001152607"/>
    </source>
</evidence>
<dbReference type="AlphaFoldDB" id="A0A9W4UKL1"/>
<comment type="caution">
    <text evidence="1">The sequence shown here is derived from an EMBL/GenBank/DDBJ whole genome shotgun (WGS) entry which is preliminary data.</text>
</comment>
<sequence length="84" mass="9933">MHRSKPLRLAFQLHIRDYSKASWAILQLLLLTFRVNPDCLQMLPASSELARQSNWPPLTRLLEVFQKCRTAQECNDPSFSRFDW</sequence>
<evidence type="ECO:0000313" key="1">
    <source>
        <dbReference type="EMBL" id="CAI6338363.1"/>
    </source>
</evidence>
<protein>
    <submittedName>
        <fullName evidence="1">Uncharacterized protein</fullName>
    </submittedName>
</protein>
<name>A0A9W4UKL1_9PLEO</name>
<accession>A0A9W4UKL1</accession>
<gene>
    <name evidence="1" type="ORF">PDIGIT_LOCUS11491</name>
</gene>
<reference evidence="1" key="1">
    <citation type="submission" date="2023-01" db="EMBL/GenBank/DDBJ databases">
        <authorList>
            <person name="Van Ghelder C."/>
            <person name="Rancurel C."/>
        </authorList>
    </citation>
    <scope>NUCLEOTIDE SEQUENCE</scope>
    <source>
        <strain evidence="1">CNCM I-4278</strain>
    </source>
</reference>
<keyword evidence="2" id="KW-1185">Reference proteome</keyword>
<dbReference type="EMBL" id="CAOQHR010000008">
    <property type="protein sequence ID" value="CAI6338363.1"/>
    <property type="molecule type" value="Genomic_DNA"/>
</dbReference>
<organism evidence="1 2">
    <name type="scientific">Periconia digitata</name>
    <dbReference type="NCBI Taxonomy" id="1303443"/>
    <lineage>
        <taxon>Eukaryota</taxon>
        <taxon>Fungi</taxon>
        <taxon>Dikarya</taxon>
        <taxon>Ascomycota</taxon>
        <taxon>Pezizomycotina</taxon>
        <taxon>Dothideomycetes</taxon>
        <taxon>Pleosporomycetidae</taxon>
        <taxon>Pleosporales</taxon>
        <taxon>Massarineae</taxon>
        <taxon>Periconiaceae</taxon>
        <taxon>Periconia</taxon>
    </lineage>
</organism>
<dbReference type="Proteomes" id="UP001152607">
    <property type="component" value="Unassembled WGS sequence"/>
</dbReference>